<dbReference type="Proteomes" id="UP000663845">
    <property type="component" value="Unassembled WGS sequence"/>
</dbReference>
<dbReference type="SUPFAM" id="SSF56281">
    <property type="entry name" value="Metallo-hydrolase/oxidoreductase"/>
    <property type="match status" value="1"/>
</dbReference>
<organism evidence="1 2">
    <name type="scientific">Adineta steineri</name>
    <dbReference type="NCBI Taxonomy" id="433720"/>
    <lineage>
        <taxon>Eukaryota</taxon>
        <taxon>Metazoa</taxon>
        <taxon>Spiralia</taxon>
        <taxon>Gnathifera</taxon>
        <taxon>Rotifera</taxon>
        <taxon>Eurotatoria</taxon>
        <taxon>Bdelloidea</taxon>
        <taxon>Adinetida</taxon>
        <taxon>Adinetidae</taxon>
        <taxon>Adineta</taxon>
    </lineage>
</organism>
<dbReference type="AlphaFoldDB" id="A0A813VTF9"/>
<comment type="caution">
    <text evidence="1">The sequence shown here is derived from an EMBL/GenBank/DDBJ whole genome shotgun (WGS) entry which is preliminary data.</text>
</comment>
<dbReference type="PANTHER" id="PTHR33835:SF1">
    <property type="entry name" value="METALLO-BETA-LACTAMASE DOMAIN-CONTAINING PROTEIN"/>
    <property type="match status" value="1"/>
</dbReference>
<sequence length="488" mass="55430">MSSNKHSKHQKKNELCEVGPGFWNIRGRFKMFSQKVDIGTQMSIIQLSNGNFVVFDTIELDSHLKKQIDKLTNNGDLIEGVIGTHPFHTRSFLSFYKAYPQIAYYGTPRHLRQMPQIPWLGDLQDCNVRQKWEPDVEMRITAGGEFVNPQFGSSHLMSVFIYHPASRTLHVNDTIMYTDRFTQFLKLFGKSDGIMIFHTSIKNCGLHPTADAPYLFRDWMRNMLNDWQFDNICCAHLNIKIGGAHAQVTKLLDRTESLFVKLSKKNKKKNPNGELPNGASPNTDIIGDECGCTLLTLLAQLAANAKVTRTAISAWYENYEHLLPNIAWVTSSSRSFTPFIPTTDHISLKSVITTSLAGQINPELQDILNRAFDKLQHLNPSDRIIDEFTKDAGDGNVYNLQVQSVNEVNGDLTVLQLYITLTTTERTESDIFLLHEYAKDKVQIQVAYETNTLNSGLYQTIRQSIIDKLGPERIARYISMIFDDGSKN</sequence>
<proteinExistence type="predicted"/>
<name>A0A813VTF9_9BILA</name>
<evidence type="ECO:0000313" key="2">
    <source>
        <dbReference type="Proteomes" id="UP000663845"/>
    </source>
</evidence>
<dbReference type="PANTHER" id="PTHR33835">
    <property type="entry name" value="YALI0C07656P"/>
    <property type="match status" value="1"/>
</dbReference>
<accession>A0A813VTF9</accession>
<dbReference type="EMBL" id="CAJNOG010000050">
    <property type="protein sequence ID" value="CAF0846189.1"/>
    <property type="molecule type" value="Genomic_DNA"/>
</dbReference>
<evidence type="ECO:0000313" key="1">
    <source>
        <dbReference type="EMBL" id="CAF0846189.1"/>
    </source>
</evidence>
<protein>
    <submittedName>
        <fullName evidence="1">Uncharacterized protein</fullName>
    </submittedName>
</protein>
<gene>
    <name evidence="1" type="ORF">JYZ213_LOCUS7642</name>
</gene>
<reference evidence="1" key="1">
    <citation type="submission" date="2021-02" db="EMBL/GenBank/DDBJ databases">
        <authorList>
            <person name="Nowell W R."/>
        </authorList>
    </citation>
    <scope>NUCLEOTIDE SEQUENCE</scope>
</reference>
<dbReference type="InterPro" id="IPR036866">
    <property type="entry name" value="RibonucZ/Hydroxyglut_hydro"/>
</dbReference>
<dbReference type="InterPro" id="IPR025638">
    <property type="entry name" value="DUF4336"/>
</dbReference>